<accession>A0AAV1S6S3</accession>
<dbReference type="AlphaFoldDB" id="A0AAV1S6S3"/>
<dbReference type="EMBL" id="CAWUPB010001173">
    <property type="protein sequence ID" value="CAK7346971.1"/>
    <property type="molecule type" value="Genomic_DNA"/>
</dbReference>
<gene>
    <name evidence="1" type="ORF">DCAF_LOCUS19650</name>
</gene>
<comment type="caution">
    <text evidence="1">The sequence shown here is derived from an EMBL/GenBank/DDBJ whole genome shotgun (WGS) entry which is preliminary data.</text>
</comment>
<sequence>MFPRQLFLSHVNRESIIKRILSSMGCSPDFIERVTPDISSFASDMVTNPCNASTSKVLTMVLVILVTTPYDEREEIDRALNESLIQETSRFKPASKSCIDGLKRMSFEDSCSMKDCMVARDEPLVPFMPVCHALMIKDYGGDLVSGIITPFITKPTEDLLNAECLLWIVLVTISFHEIFVNLNVGIRDLYLLKWVTSASHSACSVKETQMEHFRNLDALGSIKANILCKGACLGLNTLWDLRRIFVSVSSSKTSSADATGVYVVDKGLMEWNSDISAAEIRLELLVVHMGACRTEITKSPAMKSQDVRRKMDGIEVKYKSATVWEDRFCVTSGHV</sequence>
<keyword evidence="2" id="KW-1185">Reference proteome</keyword>
<protein>
    <submittedName>
        <fullName evidence="1">Uncharacterized protein</fullName>
    </submittedName>
</protein>
<name>A0AAV1S6S3_9ROSI</name>
<evidence type="ECO:0000313" key="2">
    <source>
        <dbReference type="Proteomes" id="UP001314170"/>
    </source>
</evidence>
<organism evidence="1 2">
    <name type="scientific">Dovyalis caffra</name>
    <dbReference type="NCBI Taxonomy" id="77055"/>
    <lineage>
        <taxon>Eukaryota</taxon>
        <taxon>Viridiplantae</taxon>
        <taxon>Streptophyta</taxon>
        <taxon>Embryophyta</taxon>
        <taxon>Tracheophyta</taxon>
        <taxon>Spermatophyta</taxon>
        <taxon>Magnoliopsida</taxon>
        <taxon>eudicotyledons</taxon>
        <taxon>Gunneridae</taxon>
        <taxon>Pentapetalae</taxon>
        <taxon>rosids</taxon>
        <taxon>fabids</taxon>
        <taxon>Malpighiales</taxon>
        <taxon>Salicaceae</taxon>
        <taxon>Flacourtieae</taxon>
        <taxon>Dovyalis</taxon>
    </lineage>
</organism>
<evidence type="ECO:0000313" key="1">
    <source>
        <dbReference type="EMBL" id="CAK7346971.1"/>
    </source>
</evidence>
<dbReference type="Proteomes" id="UP001314170">
    <property type="component" value="Unassembled WGS sequence"/>
</dbReference>
<reference evidence="1 2" key="1">
    <citation type="submission" date="2024-01" db="EMBL/GenBank/DDBJ databases">
        <authorList>
            <person name="Waweru B."/>
        </authorList>
    </citation>
    <scope>NUCLEOTIDE SEQUENCE [LARGE SCALE GENOMIC DNA]</scope>
</reference>
<proteinExistence type="predicted"/>